<dbReference type="EMBL" id="JBFOLJ010000018">
    <property type="protein sequence ID" value="KAL2464339.1"/>
    <property type="molecule type" value="Genomic_DNA"/>
</dbReference>
<sequence length="123" mass="13621">MELYGMLPENGFRAAAARRPNLPLISPPIPCTNRISRRSNTRDFELNQTTLRKTAEEKGAECDGGEKGAACDGDRNRGERRPATETGASGSAGDREWFTRVQKIRPIVKIHPSMGVRHKVFVS</sequence>
<accession>A0ABD1PL43</accession>
<evidence type="ECO:0000256" key="1">
    <source>
        <dbReference type="SAM" id="MobiDB-lite"/>
    </source>
</evidence>
<keyword evidence="3" id="KW-1185">Reference proteome</keyword>
<feature type="region of interest" description="Disordered" evidence="1">
    <location>
        <begin position="49"/>
        <end position="95"/>
    </location>
</feature>
<gene>
    <name evidence="2" type="ORF">Fot_52295</name>
</gene>
<evidence type="ECO:0000313" key="3">
    <source>
        <dbReference type="Proteomes" id="UP001604277"/>
    </source>
</evidence>
<reference evidence="3" key="1">
    <citation type="submission" date="2024-07" db="EMBL/GenBank/DDBJ databases">
        <title>Two chromosome-level genome assemblies of Korean endemic species Abeliophyllum distichum and Forsythia ovata (Oleaceae).</title>
        <authorList>
            <person name="Jang H."/>
        </authorList>
    </citation>
    <scope>NUCLEOTIDE SEQUENCE [LARGE SCALE GENOMIC DNA]</scope>
</reference>
<name>A0ABD1PL43_9LAMI</name>
<comment type="caution">
    <text evidence="2">The sequence shown here is derived from an EMBL/GenBank/DDBJ whole genome shotgun (WGS) entry which is preliminary data.</text>
</comment>
<protein>
    <submittedName>
        <fullName evidence="2">Uncharacterized protein</fullName>
    </submittedName>
</protein>
<feature type="compositionally biased region" description="Basic and acidic residues" evidence="1">
    <location>
        <begin position="53"/>
        <end position="66"/>
    </location>
</feature>
<dbReference type="Proteomes" id="UP001604277">
    <property type="component" value="Unassembled WGS sequence"/>
</dbReference>
<organism evidence="2 3">
    <name type="scientific">Forsythia ovata</name>
    <dbReference type="NCBI Taxonomy" id="205694"/>
    <lineage>
        <taxon>Eukaryota</taxon>
        <taxon>Viridiplantae</taxon>
        <taxon>Streptophyta</taxon>
        <taxon>Embryophyta</taxon>
        <taxon>Tracheophyta</taxon>
        <taxon>Spermatophyta</taxon>
        <taxon>Magnoliopsida</taxon>
        <taxon>eudicotyledons</taxon>
        <taxon>Gunneridae</taxon>
        <taxon>Pentapetalae</taxon>
        <taxon>asterids</taxon>
        <taxon>lamiids</taxon>
        <taxon>Lamiales</taxon>
        <taxon>Oleaceae</taxon>
        <taxon>Forsythieae</taxon>
        <taxon>Forsythia</taxon>
    </lineage>
</organism>
<proteinExistence type="predicted"/>
<dbReference type="AlphaFoldDB" id="A0ABD1PL43"/>
<evidence type="ECO:0000313" key="2">
    <source>
        <dbReference type="EMBL" id="KAL2464339.1"/>
    </source>
</evidence>
<feature type="compositionally biased region" description="Basic and acidic residues" evidence="1">
    <location>
        <begin position="72"/>
        <end position="83"/>
    </location>
</feature>